<evidence type="ECO:0000313" key="1">
    <source>
        <dbReference type="EMBL" id="NII42131.1"/>
    </source>
</evidence>
<accession>A0ABX0T9G1</accession>
<dbReference type="EMBL" id="JAAOYO010000004">
    <property type="protein sequence ID" value="NII42131.1"/>
    <property type="molecule type" value="Genomic_DNA"/>
</dbReference>
<evidence type="ECO:0000313" key="2">
    <source>
        <dbReference type="Proteomes" id="UP001318300"/>
    </source>
</evidence>
<comment type="caution">
    <text evidence="1">The sequence shown here is derived from an EMBL/GenBank/DDBJ whole genome shotgun (WGS) entry which is preliminary data.</text>
</comment>
<protein>
    <submittedName>
        <fullName evidence="1">Uncharacterized protein</fullName>
    </submittedName>
</protein>
<name>A0ABX0T9G1_9MICO</name>
<organism evidence="1 2">
    <name type="scientific">Curtobacterium salicis</name>
    <dbReference type="NCBI Taxonomy" id="1779862"/>
    <lineage>
        <taxon>Bacteria</taxon>
        <taxon>Bacillati</taxon>
        <taxon>Actinomycetota</taxon>
        <taxon>Actinomycetes</taxon>
        <taxon>Micrococcales</taxon>
        <taxon>Microbacteriaceae</taxon>
        <taxon>Curtobacterium</taxon>
    </lineage>
</organism>
<dbReference type="Proteomes" id="UP001318300">
    <property type="component" value="Unassembled WGS sequence"/>
</dbReference>
<keyword evidence="2" id="KW-1185">Reference proteome</keyword>
<sequence>MRAEHAEREAARLHELNALMTGTYTYEEYGRVGKETDGQG</sequence>
<reference evidence="1 2" key="1">
    <citation type="submission" date="2020-03" db="EMBL/GenBank/DDBJ databases">
        <title>Above-ground endophytic microbial communities from plants in different locations in the United States.</title>
        <authorList>
            <person name="Frank C."/>
        </authorList>
    </citation>
    <scope>NUCLEOTIDE SEQUENCE [LARGE SCALE GENOMIC DNA]</scope>
    <source>
        <strain evidence="1 2">WW7</strain>
    </source>
</reference>
<proteinExistence type="predicted"/>
<gene>
    <name evidence="1" type="ORF">E9228_002789</name>
</gene>
<dbReference type="RefSeq" id="WP_289845999.1">
    <property type="nucleotide sequence ID" value="NZ_JAAOYO010000004.1"/>
</dbReference>